<dbReference type="InterPro" id="IPR008719">
    <property type="entry name" value="N2O_reductase_NosL"/>
</dbReference>
<evidence type="ECO:0000313" key="2">
    <source>
        <dbReference type="EMBL" id="SEN54006.1"/>
    </source>
</evidence>
<dbReference type="PROSITE" id="PS51257">
    <property type="entry name" value="PROKAR_LIPOPROTEIN"/>
    <property type="match status" value="1"/>
</dbReference>
<feature type="chain" id="PRO_5011691867" evidence="1">
    <location>
        <begin position="24"/>
        <end position="208"/>
    </location>
</feature>
<keyword evidence="3" id="KW-1185">Reference proteome</keyword>
<dbReference type="PANTHER" id="PTHR41247">
    <property type="entry name" value="HTH-TYPE TRANSCRIPTIONAL REPRESSOR YCNK"/>
    <property type="match status" value="1"/>
</dbReference>
<dbReference type="EMBL" id="FOCW01000002">
    <property type="protein sequence ID" value="SEN54006.1"/>
    <property type="molecule type" value="Genomic_DNA"/>
</dbReference>
<proteinExistence type="predicted"/>
<dbReference type="RefSeq" id="WP_091816085.1">
    <property type="nucleotide sequence ID" value="NZ_FOCW01000002.1"/>
</dbReference>
<dbReference type="Gene3D" id="3.30.70.2050">
    <property type="match status" value="1"/>
</dbReference>
<dbReference type="Proteomes" id="UP000199531">
    <property type="component" value="Unassembled WGS sequence"/>
</dbReference>
<evidence type="ECO:0000256" key="1">
    <source>
        <dbReference type="SAM" id="SignalP"/>
    </source>
</evidence>
<protein>
    <submittedName>
        <fullName evidence="2">Nitrous oxide reductase accessory protein NosL</fullName>
    </submittedName>
</protein>
<organism evidence="2 3">
    <name type="scientific">Brachymonas denitrificans DSM 15123</name>
    <dbReference type="NCBI Taxonomy" id="1121117"/>
    <lineage>
        <taxon>Bacteria</taxon>
        <taxon>Pseudomonadati</taxon>
        <taxon>Pseudomonadota</taxon>
        <taxon>Betaproteobacteria</taxon>
        <taxon>Burkholderiales</taxon>
        <taxon>Comamonadaceae</taxon>
        <taxon>Brachymonas</taxon>
    </lineage>
</organism>
<sequence length="208" mass="22366">MKRRSFVELSMLGGAGVMATACAQTPAVAQKAGCPTDGTPNQFIPKKAADANPLQNELAKYPKCPYCGMDRTQYSHSRMLIQYGDDLVDGTCSIHCSALSLGLNIDRQPKMIWVGDNASSAEVKPLVEVDKAAFLVGSSIKGVMTKRSKVAYGTRAAAEASKKANGGEIVGFDQALAAAYADLSTDVSMIRKNREERRKRMAEQQKKG</sequence>
<dbReference type="OrthoDB" id="8564097at2"/>
<accession>A0A1H8HCN9</accession>
<gene>
    <name evidence="2" type="ORF">SAMN02745977_01513</name>
</gene>
<keyword evidence="1" id="KW-0732">Signal</keyword>
<dbReference type="SUPFAM" id="SSF160387">
    <property type="entry name" value="NosL/MerB-like"/>
    <property type="match status" value="1"/>
</dbReference>
<dbReference type="AlphaFoldDB" id="A0A1H8HCN9"/>
<feature type="signal peptide" evidence="1">
    <location>
        <begin position="1"/>
        <end position="23"/>
    </location>
</feature>
<reference evidence="2 3" key="1">
    <citation type="submission" date="2016-10" db="EMBL/GenBank/DDBJ databases">
        <authorList>
            <person name="de Groot N.N."/>
        </authorList>
    </citation>
    <scope>NUCLEOTIDE SEQUENCE [LARGE SCALE GENOMIC DNA]</scope>
    <source>
        <strain evidence="2 3">DSM 15123</strain>
    </source>
</reference>
<evidence type="ECO:0000313" key="3">
    <source>
        <dbReference type="Proteomes" id="UP000199531"/>
    </source>
</evidence>
<dbReference type="STRING" id="1121117.SAMN02745977_01513"/>
<dbReference type="PANTHER" id="PTHR41247:SF1">
    <property type="entry name" value="HTH-TYPE TRANSCRIPTIONAL REPRESSOR YCNK"/>
    <property type="match status" value="1"/>
</dbReference>
<name>A0A1H8HCN9_9BURK</name>
<dbReference type="Pfam" id="PF05573">
    <property type="entry name" value="NosL"/>
    <property type="match status" value="1"/>
</dbReference>